<dbReference type="SUPFAM" id="SSF52540">
    <property type="entry name" value="P-loop containing nucleoside triphosphate hydrolases"/>
    <property type="match status" value="3"/>
</dbReference>
<gene>
    <name evidence="7" type="ORF">NCCP1664_25040</name>
</gene>
<dbReference type="InterPro" id="IPR002543">
    <property type="entry name" value="FtsK_dom"/>
</dbReference>
<dbReference type="Pfam" id="PF01580">
    <property type="entry name" value="FtsK_SpoIIIE"/>
    <property type="match status" value="1"/>
</dbReference>
<dbReference type="RefSeq" id="WP_172627395.1">
    <property type="nucleotide sequence ID" value="NZ_BKDJ01000015.1"/>
</dbReference>
<evidence type="ECO:0000256" key="5">
    <source>
        <dbReference type="SAM" id="Phobius"/>
    </source>
</evidence>
<dbReference type="GO" id="GO:0005524">
    <property type="term" value="F:ATP binding"/>
    <property type="evidence" value="ECO:0007669"/>
    <property type="project" value="UniProtKB-UniRule"/>
</dbReference>
<evidence type="ECO:0000259" key="6">
    <source>
        <dbReference type="PROSITE" id="PS50901"/>
    </source>
</evidence>
<reference evidence="7 8" key="1">
    <citation type="submission" date="2019-09" db="EMBL/GenBank/DDBJ databases">
        <title>Arthrobacter zafarii sp. nov., a moderately thermotolerant and halotolerant actinobacterium isolated from Cholistan desert soil of Pakistan.</title>
        <authorList>
            <person name="Amin A."/>
            <person name="Ahmed I."/>
            <person name="Khalid N."/>
            <person name="Schumann P."/>
            <person name="Busse H.J."/>
            <person name="Khan I.U."/>
            <person name="Li S."/>
            <person name="Li W.J."/>
        </authorList>
    </citation>
    <scope>NUCLEOTIDE SEQUENCE [LARGE SCALE GENOMIC DNA]</scope>
    <source>
        <strain evidence="7 8">NCCP-1664</strain>
    </source>
</reference>
<dbReference type="Gene3D" id="2.60.200.20">
    <property type="match status" value="1"/>
</dbReference>
<dbReference type="PANTHER" id="PTHR22683">
    <property type="entry name" value="SPORULATION PROTEIN RELATED"/>
    <property type="match status" value="1"/>
</dbReference>
<dbReference type="Pfam" id="PF16697">
    <property type="entry name" value="Yop-YscD_cpl"/>
    <property type="match status" value="1"/>
</dbReference>
<evidence type="ECO:0000256" key="3">
    <source>
        <dbReference type="PROSITE-ProRule" id="PRU00289"/>
    </source>
</evidence>
<accession>A0A5A7NTE4</accession>
<evidence type="ECO:0000256" key="4">
    <source>
        <dbReference type="SAM" id="MobiDB-lite"/>
    </source>
</evidence>
<dbReference type="InterPro" id="IPR032030">
    <property type="entry name" value="YscD_cytoplasmic_dom"/>
</dbReference>
<dbReference type="SUPFAM" id="SSF49879">
    <property type="entry name" value="SMAD/FHA domain"/>
    <property type="match status" value="1"/>
</dbReference>
<dbReference type="Gene3D" id="3.40.50.300">
    <property type="entry name" value="P-loop containing nucleotide triphosphate hydrolases"/>
    <property type="match status" value="2"/>
</dbReference>
<keyword evidence="2 3" id="KW-0067">ATP-binding</keyword>
<sequence length="1296" mass="134945">MPLHLSLPGTRPADPALRQFDVMGPPGLPGKALADLLATDAPGIRWHAGNIPLSEVPALPSHGHLLLTPAAAGRPAPASPAPLWLLVEEGPDSGSAYPLPRGAHRIGRHNCDVTVADPTISRHHADLVVDGRSITLNWPGVHLRRASGPFLQLAVGDHFRLGSTTFRVAAQDQCPPSIEWPLPPLTVDGVSGSGRPALALLGAVLPLLIGAALVAATGSWLFLAFGAVGLATGGLPAAAELRARHRFRKRIRAAAEQDRARLESLAPALGTLVLGLSEAAGPPARNPERNPASGAGSLPLRVGRGEATANVSVAAGPAPPPVRLMACPVLVALRAGSVVAVTGAPAAAAAALRALVFRAAVAVHDAGWLLLLAGPASAFPASLRRHPQVARVRSPGDLARLPHGDTPAIVVLAGSSPQWLGPCQAAAGEQRIALLCLDPAGTLPAQWRISPDGGWLEERREPQMPERRRVEVDGMSFRTMDEACRATAAGGQEEVLPRVDPASRHLPGPRKVAWQDAATGVPGTASAVSSLVAHLGWREGEPGLQLDLVTDGPHLLVAGTTGSGKSELLKALLLELARSYPPTEVGFLLADFKGGSAFSAFRALPHTQALITDLDAETARRTLESLRAELVRRERLLREWGAADYAAYRGIPGPRVPGGPHPPVLPRLVAVVDEFRVLADDMPEALADLARLAAVGRSLGVHLVLATQRPQGCVPPDLRANLNTVVCLRVLAPTDSVDLLGTAAAAEIPVDAPGWGYARRGGESPARFRLLPPGAAAPEWSLVEVGPDLDTCGWPRRITVLPAGAAPAGAGSAETGSGRPDPVREAVAELARSLVSRDRPSSPFAPPLPEVLESIPRRFLPVVPAAAVPLGLADLVDEQCVRVFGWSPRSQRRIALVGGPSGGGAAFVRRLVEGAAGMEPECHVYVLDGALSCPEAAGLPRVAGYIDPSEPERVSGMLDVLEEGCGETGPGADRVLVLTGLAAWFAALGPAGMPRLEDRLAGLARAAGGPSIIVAGDRDVASSRFFALAEHRLYLPFGLGPETTMLWPRLRKVRRIPGRAVWTGPGLPDGGVAVQLLGPLPAGAPGSTPPARLPLAACRPLPRHLPGGDLLRDPRLAAAGPAAREARGGYLLGVTGPDNRPWTWQPGRVGLVLGRPGSGKTSVLRFLQASIGAPAAWIGPEDAPADRARGPEDRVPPVVLVDDAADLSAEQRARVEQWHRAGSRVVLAAAPGPRLFLDLPLAATARAAESVLVLNPRAPADADIVGWRVEPLARDLPGRGVVLVAGVQRQVHCAHP</sequence>
<dbReference type="InterPro" id="IPR027417">
    <property type="entry name" value="P-loop_NTPase"/>
</dbReference>
<evidence type="ECO:0000256" key="1">
    <source>
        <dbReference type="ARBA" id="ARBA00022741"/>
    </source>
</evidence>
<evidence type="ECO:0000313" key="8">
    <source>
        <dbReference type="Proteomes" id="UP000325307"/>
    </source>
</evidence>
<dbReference type="GO" id="GO:0003677">
    <property type="term" value="F:DNA binding"/>
    <property type="evidence" value="ECO:0007669"/>
    <property type="project" value="InterPro"/>
</dbReference>
<feature type="transmembrane region" description="Helical" evidence="5">
    <location>
        <begin position="197"/>
        <end position="216"/>
    </location>
</feature>
<keyword evidence="8" id="KW-1185">Reference proteome</keyword>
<dbReference type="EMBL" id="BKDJ01000015">
    <property type="protein sequence ID" value="GER24009.1"/>
    <property type="molecule type" value="Genomic_DNA"/>
</dbReference>
<feature type="domain" description="FtsK" evidence="6">
    <location>
        <begin position="541"/>
        <end position="737"/>
    </location>
</feature>
<organism evidence="7 8">
    <name type="scientific">Zafaria cholistanensis</name>
    <dbReference type="NCBI Taxonomy" id="1682741"/>
    <lineage>
        <taxon>Bacteria</taxon>
        <taxon>Bacillati</taxon>
        <taxon>Actinomycetota</taxon>
        <taxon>Actinomycetes</taxon>
        <taxon>Micrococcales</taxon>
        <taxon>Micrococcaceae</taxon>
        <taxon>Zafaria</taxon>
    </lineage>
</organism>
<keyword evidence="5" id="KW-0812">Transmembrane</keyword>
<dbReference type="Proteomes" id="UP000325307">
    <property type="component" value="Unassembled WGS sequence"/>
</dbReference>
<feature type="region of interest" description="Disordered" evidence="4">
    <location>
        <begin position="280"/>
        <end position="299"/>
    </location>
</feature>
<keyword evidence="1 3" id="KW-0547">Nucleotide-binding</keyword>
<comment type="caution">
    <text evidence="7">The sequence shown here is derived from an EMBL/GenBank/DDBJ whole genome shotgun (WGS) entry which is preliminary data.</text>
</comment>
<dbReference type="CDD" id="cd00060">
    <property type="entry name" value="FHA"/>
    <property type="match status" value="1"/>
</dbReference>
<feature type="binding site" evidence="3">
    <location>
        <begin position="559"/>
        <end position="566"/>
    </location>
    <ligand>
        <name>ATP</name>
        <dbReference type="ChEBI" id="CHEBI:30616"/>
    </ligand>
</feature>
<evidence type="ECO:0000256" key="2">
    <source>
        <dbReference type="ARBA" id="ARBA00022840"/>
    </source>
</evidence>
<protein>
    <recommendedName>
        <fullName evidence="6">FtsK domain-containing protein</fullName>
    </recommendedName>
</protein>
<dbReference type="PROSITE" id="PS50901">
    <property type="entry name" value="FTSK"/>
    <property type="match status" value="1"/>
</dbReference>
<dbReference type="InterPro" id="IPR003593">
    <property type="entry name" value="AAA+_ATPase"/>
</dbReference>
<dbReference type="SMART" id="SM00382">
    <property type="entry name" value="AAA"/>
    <property type="match status" value="2"/>
</dbReference>
<keyword evidence="5" id="KW-1133">Transmembrane helix</keyword>
<dbReference type="InterPro" id="IPR050206">
    <property type="entry name" value="FtsK/SpoIIIE/SftA"/>
</dbReference>
<name>A0A5A7NTE4_9MICC</name>
<evidence type="ECO:0000313" key="7">
    <source>
        <dbReference type="EMBL" id="GER24009.1"/>
    </source>
</evidence>
<dbReference type="InterPro" id="IPR008984">
    <property type="entry name" value="SMAD_FHA_dom_sf"/>
</dbReference>
<dbReference type="PANTHER" id="PTHR22683:SF1">
    <property type="entry name" value="TYPE VII SECRETION SYSTEM PROTEIN ESSC"/>
    <property type="match status" value="1"/>
</dbReference>
<keyword evidence="5" id="KW-0472">Membrane</keyword>
<feature type="transmembrane region" description="Helical" evidence="5">
    <location>
        <begin position="222"/>
        <end position="241"/>
    </location>
</feature>
<proteinExistence type="predicted"/>